<dbReference type="Proteomes" id="UP000536179">
    <property type="component" value="Unassembled WGS sequence"/>
</dbReference>
<dbReference type="RefSeq" id="WP_184300101.1">
    <property type="nucleotide sequence ID" value="NZ_JACHXU010000001.1"/>
</dbReference>
<evidence type="ECO:0000313" key="4">
    <source>
        <dbReference type="Proteomes" id="UP000536179"/>
    </source>
</evidence>
<keyword evidence="2" id="KW-0812">Transmembrane</keyword>
<sequence>MTSLQRHTHQHAAFQQPAYQQPAYRHAAQKPRGTILIAVLVCLAIASTITGAAIQSSLRARHQMKVHWQLEQTRTLLDAGIRRTLSLAAEDSNYEGESWVVDDALESFSEARVEIKLLPTDSPDETDLTQFEVIATIRNRDLQPVQTKRSQIVVTQRTSSPAPSRPSDDNSSPNEPSDNS</sequence>
<keyword evidence="2" id="KW-0472">Membrane</keyword>
<gene>
    <name evidence="3" type="ORF">FHS27_000020</name>
</gene>
<keyword evidence="2" id="KW-1133">Transmembrane helix</keyword>
<feature type="compositionally biased region" description="Low complexity" evidence="1">
    <location>
        <begin position="169"/>
        <end position="180"/>
    </location>
</feature>
<protein>
    <submittedName>
        <fullName evidence="3">Type II secretory pathway component PulK</fullName>
    </submittedName>
</protein>
<evidence type="ECO:0000256" key="2">
    <source>
        <dbReference type="SAM" id="Phobius"/>
    </source>
</evidence>
<reference evidence="3 4" key="1">
    <citation type="submission" date="2020-08" db="EMBL/GenBank/DDBJ databases">
        <title>Genomic Encyclopedia of Type Strains, Phase III (KMG-III): the genomes of soil and plant-associated and newly described type strains.</title>
        <authorList>
            <person name="Whitman W."/>
        </authorList>
    </citation>
    <scope>NUCLEOTIDE SEQUENCE [LARGE SCALE GENOMIC DNA]</scope>
    <source>
        <strain evidence="3 4">CECT 8075</strain>
    </source>
</reference>
<name>A0A7W5DTI2_9BACT</name>
<accession>A0A7W5DTI2</accession>
<evidence type="ECO:0000256" key="1">
    <source>
        <dbReference type="SAM" id="MobiDB-lite"/>
    </source>
</evidence>
<evidence type="ECO:0000313" key="3">
    <source>
        <dbReference type="EMBL" id="MBB3204256.1"/>
    </source>
</evidence>
<organism evidence="3 4">
    <name type="scientific">Aporhodopirellula rubra</name>
    <dbReference type="NCBI Taxonomy" id="980271"/>
    <lineage>
        <taxon>Bacteria</taxon>
        <taxon>Pseudomonadati</taxon>
        <taxon>Planctomycetota</taxon>
        <taxon>Planctomycetia</taxon>
        <taxon>Pirellulales</taxon>
        <taxon>Pirellulaceae</taxon>
        <taxon>Aporhodopirellula</taxon>
    </lineage>
</organism>
<comment type="caution">
    <text evidence="3">The sequence shown here is derived from an EMBL/GenBank/DDBJ whole genome shotgun (WGS) entry which is preliminary data.</text>
</comment>
<feature type="compositionally biased region" description="Polar residues" evidence="1">
    <location>
        <begin position="145"/>
        <end position="158"/>
    </location>
</feature>
<feature type="region of interest" description="Disordered" evidence="1">
    <location>
        <begin position="145"/>
        <end position="180"/>
    </location>
</feature>
<feature type="transmembrane region" description="Helical" evidence="2">
    <location>
        <begin position="35"/>
        <end position="54"/>
    </location>
</feature>
<proteinExistence type="predicted"/>
<dbReference type="EMBL" id="JACHXU010000001">
    <property type="protein sequence ID" value="MBB3204256.1"/>
    <property type="molecule type" value="Genomic_DNA"/>
</dbReference>
<keyword evidence="4" id="KW-1185">Reference proteome</keyword>
<dbReference type="AlphaFoldDB" id="A0A7W5DTI2"/>